<sequence length="116" mass="12667">MGAGFYAMMMRKRRVAKPMGALPMVVVGAGLASFSGLIYCEERIECAAVTLPSAPSIAKLGRGVQNLREASMEVTRRGNNGVHNAMQGLSQSVRNLTLNYLNFTPNLVRYICKRCI</sequence>
<name>A0A8X7TIU3_BRACI</name>
<organism evidence="1 2">
    <name type="scientific">Brassica carinata</name>
    <name type="common">Ethiopian mustard</name>
    <name type="synonym">Abyssinian cabbage</name>
    <dbReference type="NCBI Taxonomy" id="52824"/>
    <lineage>
        <taxon>Eukaryota</taxon>
        <taxon>Viridiplantae</taxon>
        <taxon>Streptophyta</taxon>
        <taxon>Embryophyta</taxon>
        <taxon>Tracheophyta</taxon>
        <taxon>Spermatophyta</taxon>
        <taxon>Magnoliopsida</taxon>
        <taxon>eudicotyledons</taxon>
        <taxon>Gunneridae</taxon>
        <taxon>Pentapetalae</taxon>
        <taxon>rosids</taxon>
        <taxon>malvids</taxon>
        <taxon>Brassicales</taxon>
        <taxon>Brassicaceae</taxon>
        <taxon>Brassiceae</taxon>
        <taxon>Brassica</taxon>
    </lineage>
</organism>
<reference evidence="1 2" key="1">
    <citation type="submission" date="2020-02" db="EMBL/GenBank/DDBJ databases">
        <authorList>
            <person name="Ma Q."/>
            <person name="Huang Y."/>
            <person name="Song X."/>
            <person name="Pei D."/>
        </authorList>
    </citation>
    <scope>NUCLEOTIDE SEQUENCE [LARGE SCALE GENOMIC DNA]</scope>
    <source>
        <strain evidence="1">Sxm20200214</strain>
        <tissue evidence="1">Leaf</tissue>
    </source>
</reference>
<dbReference type="PANTHER" id="PTHR36020">
    <property type="entry name" value="TRANSMEMBRANE PROTEIN"/>
    <property type="match status" value="1"/>
</dbReference>
<dbReference type="OrthoDB" id="1071181at2759"/>
<dbReference type="EMBL" id="JAAMPC010000836">
    <property type="protein sequence ID" value="KAG2241791.1"/>
    <property type="molecule type" value="Genomic_DNA"/>
</dbReference>
<comment type="caution">
    <text evidence="1">The sequence shown here is derived from an EMBL/GenBank/DDBJ whole genome shotgun (WGS) entry which is preliminary data.</text>
</comment>
<evidence type="ECO:0000313" key="1">
    <source>
        <dbReference type="EMBL" id="KAG2241791.1"/>
    </source>
</evidence>
<gene>
    <name evidence="1" type="ORF">Bca52824_096364</name>
</gene>
<proteinExistence type="predicted"/>
<dbReference type="Proteomes" id="UP000886595">
    <property type="component" value="Unassembled WGS sequence"/>
</dbReference>
<accession>A0A8X7TIU3</accession>
<evidence type="ECO:0000313" key="2">
    <source>
        <dbReference type="Proteomes" id="UP000886595"/>
    </source>
</evidence>
<dbReference type="PANTHER" id="PTHR36020:SF2">
    <property type="entry name" value="(RAPE) HYPOTHETICAL PROTEIN"/>
    <property type="match status" value="1"/>
</dbReference>
<dbReference type="AlphaFoldDB" id="A0A8X7TIU3"/>
<protein>
    <submittedName>
        <fullName evidence="1">Uncharacterized protein</fullName>
    </submittedName>
</protein>
<keyword evidence="2" id="KW-1185">Reference proteome</keyword>